<protein>
    <submittedName>
        <fullName evidence="4">Alcohol dehydrogenase catalytic domain-containing protein</fullName>
    </submittedName>
</protein>
<evidence type="ECO:0000256" key="1">
    <source>
        <dbReference type="ARBA" id="ARBA00001947"/>
    </source>
</evidence>
<dbReference type="Pfam" id="PF08240">
    <property type="entry name" value="ADH_N"/>
    <property type="match status" value="1"/>
</dbReference>
<dbReference type="EMBL" id="JBHTIR010003687">
    <property type="protein sequence ID" value="MFD0855610.1"/>
    <property type="molecule type" value="Genomic_DNA"/>
</dbReference>
<dbReference type="PANTHER" id="PTHR43401:SF1">
    <property type="entry name" value="ENOYL REDUCTASE (ER) DOMAIN-CONTAINING PROTEIN"/>
    <property type="match status" value="1"/>
</dbReference>
<evidence type="ECO:0000259" key="3">
    <source>
        <dbReference type="Pfam" id="PF08240"/>
    </source>
</evidence>
<dbReference type="SUPFAM" id="SSF50129">
    <property type="entry name" value="GroES-like"/>
    <property type="match status" value="1"/>
</dbReference>
<gene>
    <name evidence="4" type="ORF">ACFQ07_25435</name>
</gene>
<dbReference type="Proteomes" id="UP001597083">
    <property type="component" value="Unassembled WGS sequence"/>
</dbReference>
<comment type="caution">
    <text evidence="4">The sequence shown here is derived from an EMBL/GenBank/DDBJ whole genome shotgun (WGS) entry which is preliminary data.</text>
</comment>
<dbReference type="InterPro" id="IPR013154">
    <property type="entry name" value="ADH-like_N"/>
</dbReference>
<reference evidence="5" key="1">
    <citation type="journal article" date="2019" name="Int. J. Syst. Evol. Microbiol.">
        <title>The Global Catalogue of Microorganisms (GCM) 10K type strain sequencing project: providing services to taxonomists for standard genome sequencing and annotation.</title>
        <authorList>
            <consortium name="The Broad Institute Genomics Platform"/>
            <consortium name="The Broad Institute Genome Sequencing Center for Infectious Disease"/>
            <person name="Wu L."/>
            <person name="Ma J."/>
        </authorList>
    </citation>
    <scope>NUCLEOTIDE SEQUENCE [LARGE SCALE GENOMIC DNA]</scope>
    <source>
        <strain evidence="5">JCM 31696</strain>
    </source>
</reference>
<evidence type="ECO:0000256" key="2">
    <source>
        <dbReference type="ARBA" id="ARBA00023002"/>
    </source>
</evidence>
<keyword evidence="2" id="KW-0560">Oxidoreductase</keyword>
<dbReference type="InterPro" id="IPR011032">
    <property type="entry name" value="GroES-like_sf"/>
</dbReference>
<dbReference type="Gene3D" id="3.90.180.10">
    <property type="entry name" value="Medium-chain alcohol dehydrogenases, catalytic domain"/>
    <property type="match status" value="1"/>
</dbReference>
<proteinExistence type="predicted"/>
<feature type="non-terminal residue" evidence="4">
    <location>
        <position position="197"/>
    </location>
</feature>
<dbReference type="PANTHER" id="PTHR43401">
    <property type="entry name" value="L-THREONINE 3-DEHYDROGENASE"/>
    <property type="match status" value="1"/>
</dbReference>
<accession>A0ABW3CMV9</accession>
<evidence type="ECO:0000313" key="5">
    <source>
        <dbReference type="Proteomes" id="UP001597083"/>
    </source>
</evidence>
<evidence type="ECO:0000313" key="4">
    <source>
        <dbReference type="EMBL" id="MFD0855610.1"/>
    </source>
</evidence>
<organism evidence="4 5">
    <name type="scientific">Actinomadura adrarensis</name>
    <dbReference type="NCBI Taxonomy" id="1819600"/>
    <lineage>
        <taxon>Bacteria</taxon>
        <taxon>Bacillati</taxon>
        <taxon>Actinomycetota</taxon>
        <taxon>Actinomycetes</taxon>
        <taxon>Streptosporangiales</taxon>
        <taxon>Thermomonosporaceae</taxon>
        <taxon>Actinomadura</taxon>
    </lineage>
</organism>
<feature type="domain" description="Alcohol dehydrogenase-like N-terminal" evidence="3">
    <location>
        <begin position="37"/>
        <end position="159"/>
    </location>
</feature>
<comment type="cofactor">
    <cofactor evidence="1">
        <name>Zn(2+)</name>
        <dbReference type="ChEBI" id="CHEBI:29105"/>
    </cofactor>
</comment>
<sequence length="197" mass="20263">MNASNGAGARTSRAAVLKEFGRAPVVDTFPVPPPVPGGLIVACGFGGVCGTDLHIASGHLNVPTPLVLGHEGLGTVESLGEGTTRDSGGEPLCEGDTVMWASSIACGRCHACHELREPTLCENRRTYGVNRQSSGGSPLSGSWADNIALEPGTTVIKMPAGIDPIAAMAFACAGPTMVHALWERRPVRIGEIVVVQG</sequence>
<dbReference type="InterPro" id="IPR050129">
    <property type="entry name" value="Zn_alcohol_dh"/>
</dbReference>
<name>A0ABW3CMV9_9ACTN</name>
<keyword evidence="5" id="KW-1185">Reference proteome</keyword>